<sequence length="1678" mass="182225">MSTFGKYTIVEAMNEDLETTLYRGFRSEDRAPVTLRLPRRSPPTARDVARLQHEYSLLRGLALPGVVAAQALEHHGDSLALVLASPPGEPLDAVLRAGRLPLRESLAIAAAVADILAGVHASGVIHKHIKPANILVRREPLTVHLVGFGLATRLSVEAQRPTSLDALEGTLAYMSPEQTGRMNRSLDLRTDLYSLGATLYHMLTGAPPFPGDDPLELVHGHIARVPAPPRQVADVPEVVSALVMRLLAKAPEERYQSASGLVADLRECLRRLDAGGGIADFPLARHEANAALRLPQRLYGRDRELELLLAAFARVRAGATELLLVAGYSGIGKSALVQELHKEIARDGGTFVAGKFDQLARNAPYAPFMQAFRDLLRQTLGESGARLARVRDNLLRAADGHAQVLVDLIPELAHVLGPQPPAPELGPTEALNRFNRLVDEFVQTFAGDGGPLVLFLDDLQWADLASLKLLQLFLTSPSPRRLLVVGAYRDNEVGPAHPLTAAVEELRAKGLAVHELALGPLAPHHLGELLADVLGGTVEHAMPLARVVSRKTDGNPFFVGLFLRGLYQDGLLRASPGEGAFTWDLAAIEAREVTANVVDFMGQRLRRCGEATQRVLRLAACIGHKFTLAALSTICAESPEATAAALWEALEEGLVLPDSNDYRFVHHATPALAGAGDGLELSYHFSHDRVQQAAYAQVPEDQRAATHLRIGRLLLLRLGPDPRPDELFDVVDHLDLGREHIHDPAERRRVSALDLAVGRHAKKSTAYAAAAQYLRAGIALLPADAWDHDYAHTYALHYELAEAESLAGAFDRAEQLFDLIHARARDNVDQANVYILQMRLYQVAGRYDAGVDLGVRGLALFGVDMPADDDALQAAMTDEATAIAGNMAGRPIPSLLDAPRMTDPTHRAILSLMVGIMPCAYIGRPKVFPYFALTAVNFSLRHGNAEDSCFAYSVYGFMLITVFADAAAGYAFSEMSIQLNERFGDTRLRGTLLHLHGDHINFWRRPLRTDFPILEQAFHACVSAGDLVYASFLAFETVWQHIEVGTPLSEARRAAERFAAFARESNNEAVYHTIRLQQQFLDSLAGRVRPGTLLDSDDFDAEENLARLTRASFGCGIAFHHIIRLILLYTYGRHDEALAAAAAAREVLGAVMAMPIEATFHLYEALAVCARSGEVDATQALADRDVLRGSIFKLSRWADDCPENFEHKYLLVRAEEARVTGRALEAEELYDQAIASARRHGFTQYEALASALCGEFYRQRQRSFIAPVYMRAAHDGFLQWGAPAKAALIAREFPPPVSAPAGLPVLAPADGATADGAAALDLATVVRLGQALVGEIELDKLLDRLVRIVMQNAGGTRVYLLLDRDGALELAAAATADSDVVEVVPGTPLSARPDVPATLVNYVARTREAVVLGDVARDARFAADPALAARQVKSALCLALAHRRRTSGILVVENDLIRDAFSRGRVELLQVLCAQAVTAVENALLYRHVVEAGNALARANERLEADVAQRTEDLLAANERLSAELVERERAEEARALMQEEMIRMQQALLAELSTPMIPITDAIVVMPLIGTLDSARCDHVLHAALQGAEARRMRVVIFDVTGMKGIDTGGAIALIQAASALRLLGARTVLTGINPETASMFVDLGIDLRGIATRGTLQDGIAFAMQLLGDKRRPAAR</sequence>
<feature type="domain" description="STAS" evidence="3">
    <location>
        <begin position="1554"/>
        <end position="1665"/>
    </location>
</feature>
<dbReference type="InterPro" id="IPR029016">
    <property type="entry name" value="GAF-like_dom_sf"/>
</dbReference>
<dbReference type="SMART" id="SM00065">
    <property type="entry name" value="GAF"/>
    <property type="match status" value="1"/>
</dbReference>
<dbReference type="PROSITE" id="PS50011">
    <property type="entry name" value="PROTEIN_KINASE_DOM"/>
    <property type="match status" value="1"/>
</dbReference>
<dbReference type="PANTHER" id="PTHR43642:SF1">
    <property type="entry name" value="HYBRID SIGNAL TRANSDUCTION HISTIDINE KINASE G"/>
    <property type="match status" value="1"/>
</dbReference>
<name>A0ABY7GUU0_9BACT</name>
<organism evidence="4 5">
    <name type="scientific">Nannocystis punicea</name>
    <dbReference type="NCBI Taxonomy" id="2995304"/>
    <lineage>
        <taxon>Bacteria</taxon>
        <taxon>Pseudomonadati</taxon>
        <taxon>Myxococcota</taxon>
        <taxon>Polyangia</taxon>
        <taxon>Nannocystales</taxon>
        <taxon>Nannocystaceae</taxon>
        <taxon>Nannocystis</taxon>
    </lineage>
</organism>
<evidence type="ECO:0000313" key="5">
    <source>
        <dbReference type="Proteomes" id="UP001164459"/>
    </source>
</evidence>
<dbReference type="Gene3D" id="3.30.450.40">
    <property type="match status" value="1"/>
</dbReference>
<dbReference type="InterPro" id="IPR003018">
    <property type="entry name" value="GAF"/>
</dbReference>
<evidence type="ECO:0000259" key="3">
    <source>
        <dbReference type="PROSITE" id="PS50801"/>
    </source>
</evidence>
<dbReference type="Gene3D" id="3.40.50.300">
    <property type="entry name" value="P-loop containing nucleotide triphosphate hydrolases"/>
    <property type="match status" value="1"/>
</dbReference>
<dbReference type="Proteomes" id="UP001164459">
    <property type="component" value="Chromosome"/>
</dbReference>
<feature type="domain" description="Protein kinase" evidence="2">
    <location>
        <begin position="7"/>
        <end position="269"/>
    </location>
</feature>
<dbReference type="Pfam" id="PF01590">
    <property type="entry name" value="GAF"/>
    <property type="match status" value="1"/>
</dbReference>
<accession>A0ABY7GUU0</accession>
<dbReference type="InterPro" id="IPR027417">
    <property type="entry name" value="P-loop_NTPase"/>
</dbReference>
<evidence type="ECO:0000313" key="4">
    <source>
        <dbReference type="EMBL" id="WAS90733.1"/>
    </source>
</evidence>
<dbReference type="InterPro" id="IPR041664">
    <property type="entry name" value="AAA_16"/>
</dbReference>
<dbReference type="Gene3D" id="3.30.750.24">
    <property type="entry name" value="STAS domain"/>
    <property type="match status" value="1"/>
</dbReference>
<dbReference type="SUPFAM" id="SSF52091">
    <property type="entry name" value="SpoIIaa-like"/>
    <property type="match status" value="1"/>
</dbReference>
<evidence type="ECO:0000256" key="1">
    <source>
        <dbReference type="SAM" id="Coils"/>
    </source>
</evidence>
<gene>
    <name evidence="4" type="ORF">O0S08_31485</name>
</gene>
<dbReference type="SUPFAM" id="SSF52540">
    <property type="entry name" value="P-loop containing nucleoside triphosphate hydrolases"/>
    <property type="match status" value="1"/>
</dbReference>
<dbReference type="CDD" id="cd14014">
    <property type="entry name" value="STKc_PknB_like"/>
    <property type="match status" value="1"/>
</dbReference>
<dbReference type="SUPFAM" id="SSF55781">
    <property type="entry name" value="GAF domain-like"/>
    <property type="match status" value="1"/>
</dbReference>
<dbReference type="Pfam" id="PF00069">
    <property type="entry name" value="Pkinase"/>
    <property type="match status" value="1"/>
</dbReference>
<keyword evidence="1" id="KW-0175">Coiled coil</keyword>
<proteinExistence type="predicted"/>
<feature type="coiled-coil region" evidence="1">
    <location>
        <begin position="1500"/>
        <end position="1548"/>
    </location>
</feature>
<dbReference type="PROSITE" id="PS50801">
    <property type="entry name" value="STAS"/>
    <property type="match status" value="1"/>
</dbReference>
<dbReference type="InterPro" id="IPR011009">
    <property type="entry name" value="Kinase-like_dom_sf"/>
</dbReference>
<dbReference type="Pfam" id="PF13191">
    <property type="entry name" value="AAA_16"/>
    <property type="match status" value="1"/>
</dbReference>
<dbReference type="Pfam" id="PF01740">
    <property type="entry name" value="STAS"/>
    <property type="match status" value="1"/>
</dbReference>
<dbReference type="Gene3D" id="1.10.510.10">
    <property type="entry name" value="Transferase(Phosphotransferase) domain 1"/>
    <property type="match status" value="1"/>
</dbReference>
<dbReference type="PANTHER" id="PTHR43642">
    <property type="entry name" value="HYBRID SIGNAL TRANSDUCTION HISTIDINE KINASE G"/>
    <property type="match status" value="1"/>
</dbReference>
<dbReference type="InterPro" id="IPR053159">
    <property type="entry name" value="Hybrid_Histidine_Kinase"/>
</dbReference>
<keyword evidence="5" id="KW-1185">Reference proteome</keyword>
<dbReference type="RefSeq" id="WP_269033060.1">
    <property type="nucleotide sequence ID" value="NZ_CP114040.1"/>
</dbReference>
<dbReference type="CDD" id="cd07041">
    <property type="entry name" value="STAS_RsbR_RsbS_like"/>
    <property type="match status" value="1"/>
</dbReference>
<reference evidence="4" key="1">
    <citation type="submission" date="2022-11" db="EMBL/GenBank/DDBJ databases">
        <title>Minimal conservation of predation-associated metabolite biosynthetic gene clusters underscores biosynthetic potential of Myxococcota including descriptions for ten novel species: Archangium lansinium sp. nov., Myxococcus landrumus sp. nov., Nannocystis bai.</title>
        <authorList>
            <person name="Ahearne A."/>
            <person name="Stevens C."/>
            <person name="Dowd S."/>
        </authorList>
    </citation>
    <scope>NUCLEOTIDE SEQUENCE</scope>
    <source>
        <strain evidence="4">Fl3</strain>
    </source>
</reference>
<evidence type="ECO:0000259" key="2">
    <source>
        <dbReference type="PROSITE" id="PS50011"/>
    </source>
</evidence>
<dbReference type="EMBL" id="CP114040">
    <property type="protein sequence ID" value="WAS90733.1"/>
    <property type="molecule type" value="Genomic_DNA"/>
</dbReference>
<dbReference type="InterPro" id="IPR036513">
    <property type="entry name" value="STAS_dom_sf"/>
</dbReference>
<dbReference type="InterPro" id="IPR002645">
    <property type="entry name" value="STAS_dom"/>
</dbReference>
<protein>
    <submittedName>
        <fullName evidence="4">AAA family ATPase</fullName>
    </submittedName>
</protein>
<dbReference type="SUPFAM" id="SSF56112">
    <property type="entry name" value="Protein kinase-like (PK-like)"/>
    <property type="match status" value="1"/>
</dbReference>
<dbReference type="InterPro" id="IPR000719">
    <property type="entry name" value="Prot_kinase_dom"/>
</dbReference>